<keyword evidence="1 2" id="KW-0175">Coiled coil</keyword>
<dbReference type="PANTHER" id="PTHR45956:SF1">
    <property type="entry name" value="PROTEIN RUFY3"/>
    <property type="match status" value="1"/>
</dbReference>
<feature type="coiled-coil region" evidence="2">
    <location>
        <begin position="62"/>
        <end position="114"/>
    </location>
</feature>
<keyword evidence="5" id="KW-1185">Reference proteome</keyword>
<gene>
    <name evidence="4" type="ORF">P7K49_005045</name>
</gene>
<protein>
    <submittedName>
        <fullName evidence="4">Uncharacterized protein</fullName>
    </submittedName>
</protein>
<feature type="region of interest" description="Disordered" evidence="3">
    <location>
        <begin position="1"/>
        <end position="26"/>
    </location>
</feature>
<dbReference type="Proteomes" id="UP001266305">
    <property type="component" value="Unassembled WGS sequence"/>
</dbReference>
<dbReference type="InterPro" id="IPR047335">
    <property type="entry name" value="RUFY1-3"/>
</dbReference>
<organism evidence="4 5">
    <name type="scientific">Saguinus oedipus</name>
    <name type="common">Cotton-top tamarin</name>
    <name type="synonym">Oedipomidas oedipus</name>
    <dbReference type="NCBI Taxonomy" id="9490"/>
    <lineage>
        <taxon>Eukaryota</taxon>
        <taxon>Metazoa</taxon>
        <taxon>Chordata</taxon>
        <taxon>Craniata</taxon>
        <taxon>Vertebrata</taxon>
        <taxon>Euteleostomi</taxon>
        <taxon>Mammalia</taxon>
        <taxon>Eutheria</taxon>
        <taxon>Euarchontoglires</taxon>
        <taxon>Primates</taxon>
        <taxon>Haplorrhini</taxon>
        <taxon>Platyrrhini</taxon>
        <taxon>Cebidae</taxon>
        <taxon>Callitrichinae</taxon>
        <taxon>Saguinus</taxon>
    </lineage>
</organism>
<evidence type="ECO:0000313" key="4">
    <source>
        <dbReference type="EMBL" id="KAK2118158.1"/>
    </source>
</evidence>
<evidence type="ECO:0000313" key="5">
    <source>
        <dbReference type="Proteomes" id="UP001266305"/>
    </source>
</evidence>
<evidence type="ECO:0000256" key="2">
    <source>
        <dbReference type="SAM" id="Coils"/>
    </source>
</evidence>
<evidence type="ECO:0000256" key="3">
    <source>
        <dbReference type="SAM" id="MobiDB-lite"/>
    </source>
</evidence>
<accession>A0ABQ9W962</accession>
<evidence type="ECO:0000256" key="1">
    <source>
        <dbReference type="ARBA" id="ARBA00023054"/>
    </source>
</evidence>
<dbReference type="PANTHER" id="PTHR45956">
    <property type="entry name" value="RUN AND FYVE DOMAIN-CONTAINING PROTEIN 2-LIKE PROTEIN"/>
    <property type="match status" value="1"/>
</dbReference>
<reference evidence="4 5" key="1">
    <citation type="submission" date="2023-05" db="EMBL/GenBank/DDBJ databases">
        <title>B98-5 Cell Line De Novo Hybrid Assembly: An Optical Mapping Approach.</title>
        <authorList>
            <person name="Kananen K."/>
            <person name="Auerbach J.A."/>
            <person name="Kautto E."/>
            <person name="Blachly J.S."/>
        </authorList>
    </citation>
    <scope>NUCLEOTIDE SEQUENCE [LARGE SCALE GENOMIC DNA]</scope>
    <source>
        <strain evidence="4">B95-8</strain>
        <tissue evidence="4">Cell line</tissue>
    </source>
</reference>
<sequence>MEQVKEETSYMLESNQKGPKQDRIAEGQALSEARKHFKKETQLQLDVEKELEMQISMKQEILRQAQRSCKSAELDKQLFKQDFEDKINSLQLKVEELTRQWNQLELELKQEKER</sequence>
<comment type="caution">
    <text evidence="4">The sequence shown here is derived from an EMBL/GenBank/DDBJ whole genome shotgun (WGS) entry which is preliminary data.</text>
</comment>
<proteinExistence type="predicted"/>
<name>A0ABQ9W962_SAGOE</name>
<dbReference type="EMBL" id="JASSZA010000002">
    <property type="protein sequence ID" value="KAK2118158.1"/>
    <property type="molecule type" value="Genomic_DNA"/>
</dbReference>